<name>A0A423W6T6_9PEZI</name>
<dbReference type="EMBL" id="LKEA01000024">
    <property type="protein sequence ID" value="ROV99060.1"/>
    <property type="molecule type" value="Genomic_DNA"/>
</dbReference>
<proteinExistence type="predicted"/>
<accession>A0A423W6T6</accession>
<evidence type="ECO:0000313" key="2">
    <source>
        <dbReference type="Proteomes" id="UP000283895"/>
    </source>
</evidence>
<reference evidence="1 2" key="1">
    <citation type="submission" date="2015-09" db="EMBL/GenBank/DDBJ databases">
        <title>Host preference determinants of Valsa canker pathogens revealed by comparative genomics.</title>
        <authorList>
            <person name="Yin Z."/>
            <person name="Huang L."/>
        </authorList>
    </citation>
    <scope>NUCLEOTIDE SEQUENCE [LARGE SCALE GENOMIC DNA]</scope>
    <source>
        <strain evidence="1 2">03-1</strain>
    </source>
</reference>
<dbReference type="Proteomes" id="UP000283895">
    <property type="component" value="Unassembled WGS sequence"/>
</dbReference>
<gene>
    <name evidence="1" type="ORF">VMCG_06632</name>
</gene>
<dbReference type="AlphaFoldDB" id="A0A423W6T6"/>
<protein>
    <submittedName>
        <fullName evidence="1">Uncharacterized protein</fullName>
    </submittedName>
</protein>
<keyword evidence="2" id="KW-1185">Reference proteome</keyword>
<sequence>MFLSIHPRQPSSTWGAAVSTKTCAVSAWFFISASICASPTPPSNPFIVEMAGHAPTPITLTPDIPLRIRGLQLAVDAQDPPGVVDGDLRIKKGVPPVHALRHAEVDGDAGVTAGLLDGADGRVRGAAHHALLRVPGEDGGLV</sequence>
<organism evidence="1 2">
    <name type="scientific">Cytospora schulzeri</name>
    <dbReference type="NCBI Taxonomy" id="448051"/>
    <lineage>
        <taxon>Eukaryota</taxon>
        <taxon>Fungi</taxon>
        <taxon>Dikarya</taxon>
        <taxon>Ascomycota</taxon>
        <taxon>Pezizomycotina</taxon>
        <taxon>Sordariomycetes</taxon>
        <taxon>Sordariomycetidae</taxon>
        <taxon>Diaporthales</taxon>
        <taxon>Cytosporaceae</taxon>
        <taxon>Cytospora</taxon>
    </lineage>
</organism>
<comment type="caution">
    <text evidence="1">The sequence shown here is derived from an EMBL/GenBank/DDBJ whole genome shotgun (WGS) entry which is preliminary data.</text>
</comment>
<evidence type="ECO:0000313" key="1">
    <source>
        <dbReference type="EMBL" id="ROV99060.1"/>
    </source>
</evidence>